<feature type="compositionally biased region" description="Low complexity" evidence="1">
    <location>
        <begin position="140"/>
        <end position="158"/>
    </location>
</feature>
<comment type="caution">
    <text evidence="2">The sequence shown here is derived from an EMBL/GenBank/DDBJ whole genome shotgun (WGS) entry which is preliminary data.</text>
</comment>
<proteinExistence type="predicted"/>
<feature type="region of interest" description="Disordered" evidence="1">
    <location>
        <begin position="111"/>
        <end position="170"/>
    </location>
</feature>
<feature type="compositionally biased region" description="Polar residues" evidence="1">
    <location>
        <begin position="116"/>
        <end position="135"/>
    </location>
</feature>
<feature type="compositionally biased region" description="Polar residues" evidence="1">
    <location>
        <begin position="66"/>
        <end position="75"/>
    </location>
</feature>
<reference evidence="2 3" key="1">
    <citation type="journal article" date="2017" name="Genome Biol. Evol.">
        <title>Phytophthora megakarya and P. palmivora, closely related causal agents of cacao black pod rot, underwent increases in genome sizes and gene numbers by different mechanisms.</title>
        <authorList>
            <person name="Ali S.S."/>
            <person name="Shao J."/>
            <person name="Lary D.J."/>
            <person name="Kronmiller B."/>
            <person name="Shen D."/>
            <person name="Strem M.D."/>
            <person name="Amoako-Attah I."/>
            <person name="Akrofi A.Y."/>
            <person name="Begoude B.A."/>
            <person name="Ten Hoopen G.M."/>
            <person name="Coulibaly K."/>
            <person name="Kebe B.I."/>
            <person name="Melnick R.L."/>
            <person name="Guiltinan M.J."/>
            <person name="Tyler B.M."/>
            <person name="Meinhardt L.W."/>
            <person name="Bailey B.A."/>
        </authorList>
    </citation>
    <scope>NUCLEOTIDE SEQUENCE [LARGE SCALE GENOMIC DNA]</scope>
    <source>
        <strain evidence="3">sbr112.9</strain>
    </source>
</reference>
<evidence type="ECO:0000313" key="3">
    <source>
        <dbReference type="Proteomes" id="UP000237271"/>
    </source>
</evidence>
<evidence type="ECO:0000313" key="2">
    <source>
        <dbReference type="EMBL" id="POM71952.1"/>
    </source>
</evidence>
<gene>
    <name evidence="2" type="ORF">PHPALM_11414</name>
</gene>
<feature type="region of interest" description="Disordered" evidence="1">
    <location>
        <begin position="66"/>
        <end position="92"/>
    </location>
</feature>
<name>A0A2P4Y2C4_9STRA</name>
<sequence length="227" mass="24711">MKANKAPQKRPGHNFTEEKYCYSKEVFEPVMEHLSELASPAFCSALQKWKEIVRKGLRGSVVSYSHMSDATTSSDESNEGDGGDEWNGSDADTDIVMRKIDHNTLAMAEKAGRLNPTITSRNGEATQNPTATSSLGDKMSSSAKSTTAHTHASGTTKSQLLPNGASPKTGELSIKSAVQLATKQDPKSSTHTGIEVLRVPSPQPRYNPRKKLKQAKLIAHKNHKRLL</sequence>
<organism evidence="2 3">
    <name type="scientific">Phytophthora palmivora</name>
    <dbReference type="NCBI Taxonomy" id="4796"/>
    <lineage>
        <taxon>Eukaryota</taxon>
        <taxon>Sar</taxon>
        <taxon>Stramenopiles</taxon>
        <taxon>Oomycota</taxon>
        <taxon>Peronosporomycetes</taxon>
        <taxon>Peronosporales</taxon>
        <taxon>Peronosporaceae</taxon>
        <taxon>Phytophthora</taxon>
    </lineage>
</organism>
<evidence type="ECO:0000256" key="1">
    <source>
        <dbReference type="SAM" id="MobiDB-lite"/>
    </source>
</evidence>
<keyword evidence="3" id="KW-1185">Reference proteome</keyword>
<accession>A0A2P4Y2C4</accession>
<dbReference type="AlphaFoldDB" id="A0A2P4Y2C4"/>
<dbReference type="Proteomes" id="UP000237271">
    <property type="component" value="Unassembled WGS sequence"/>
</dbReference>
<dbReference type="EMBL" id="NCKW01006385">
    <property type="protein sequence ID" value="POM71952.1"/>
    <property type="molecule type" value="Genomic_DNA"/>
</dbReference>
<protein>
    <submittedName>
        <fullName evidence="2">Uncharacterized protein</fullName>
    </submittedName>
</protein>